<evidence type="ECO:0000256" key="1">
    <source>
        <dbReference type="SAM" id="MobiDB-lite"/>
    </source>
</evidence>
<evidence type="ECO:0000313" key="3">
    <source>
        <dbReference type="Proteomes" id="UP001632038"/>
    </source>
</evidence>
<reference evidence="3" key="1">
    <citation type="journal article" date="2024" name="IScience">
        <title>Strigolactones Initiate the Formation of Haustorium-like Structures in Castilleja.</title>
        <authorList>
            <person name="Buerger M."/>
            <person name="Peterson D."/>
            <person name="Chory J."/>
        </authorList>
    </citation>
    <scope>NUCLEOTIDE SEQUENCE [LARGE SCALE GENOMIC DNA]</scope>
</reference>
<feature type="compositionally biased region" description="Polar residues" evidence="1">
    <location>
        <begin position="208"/>
        <end position="229"/>
    </location>
</feature>
<name>A0ABD3BXV1_9LAMI</name>
<accession>A0ABD3BXV1</accession>
<evidence type="ECO:0000313" key="2">
    <source>
        <dbReference type="EMBL" id="KAL3622326.1"/>
    </source>
</evidence>
<dbReference type="EMBL" id="JAVIJP010000060">
    <property type="protein sequence ID" value="KAL3622326.1"/>
    <property type="molecule type" value="Genomic_DNA"/>
</dbReference>
<dbReference type="Proteomes" id="UP001632038">
    <property type="component" value="Unassembled WGS sequence"/>
</dbReference>
<protein>
    <submittedName>
        <fullName evidence="2">Uncharacterized protein</fullName>
    </submittedName>
</protein>
<feature type="region of interest" description="Disordered" evidence="1">
    <location>
        <begin position="203"/>
        <end position="229"/>
    </location>
</feature>
<organism evidence="2 3">
    <name type="scientific">Castilleja foliolosa</name>
    <dbReference type="NCBI Taxonomy" id="1961234"/>
    <lineage>
        <taxon>Eukaryota</taxon>
        <taxon>Viridiplantae</taxon>
        <taxon>Streptophyta</taxon>
        <taxon>Embryophyta</taxon>
        <taxon>Tracheophyta</taxon>
        <taxon>Spermatophyta</taxon>
        <taxon>Magnoliopsida</taxon>
        <taxon>eudicotyledons</taxon>
        <taxon>Gunneridae</taxon>
        <taxon>Pentapetalae</taxon>
        <taxon>asterids</taxon>
        <taxon>lamiids</taxon>
        <taxon>Lamiales</taxon>
        <taxon>Orobanchaceae</taxon>
        <taxon>Pedicularideae</taxon>
        <taxon>Castillejinae</taxon>
        <taxon>Castilleja</taxon>
    </lineage>
</organism>
<dbReference type="AlphaFoldDB" id="A0ABD3BXV1"/>
<gene>
    <name evidence="2" type="ORF">CASFOL_033737</name>
</gene>
<comment type="caution">
    <text evidence="2">The sequence shown here is derived from an EMBL/GenBank/DDBJ whole genome shotgun (WGS) entry which is preliminary data.</text>
</comment>
<keyword evidence="3" id="KW-1185">Reference proteome</keyword>
<sequence>MDSKHQNLIIIILQQWKLKDQRGVAPQAIQAKLPWSPPLLHPTLDLPLWRSDTSLGLANHPTSCGDCARVFKMLDNDGFDKLLHEFTSTMEHFLSGASSKQIAVLKGWADEYPFQPKPSDEHVGEDRPRYDEWVNMWESHHDEGCEIVDENEAPNVRYEEIENGFASTDVSLGDALMSIGERCTKTEEILERLLLDVKSLVEKRNKRPSQSTPSMASTSPKPPTKTVSFNPVAHYIDDVRYSSNSDIDQADELELGGEEMVDLNDVGLIEHEIPDDGRVFTPPLFTISTKIVSEGGTPFDKAMAKSKVKFDQIVIHLNEMEMNLATLKDLVDREVLTSISDPEFECMQEESRVFTPLDPVFDPMEVEFEVFIFPLVKEGG</sequence>
<proteinExistence type="predicted"/>